<organism evidence="2 3">
    <name type="scientific">Chondrus crispus</name>
    <name type="common">Carrageen Irish moss</name>
    <name type="synonym">Polymorpha crispa</name>
    <dbReference type="NCBI Taxonomy" id="2769"/>
    <lineage>
        <taxon>Eukaryota</taxon>
        <taxon>Rhodophyta</taxon>
        <taxon>Florideophyceae</taxon>
        <taxon>Rhodymeniophycidae</taxon>
        <taxon>Gigartinales</taxon>
        <taxon>Gigartinaceae</taxon>
        <taxon>Chondrus</taxon>
    </lineage>
</organism>
<sequence>MSSSMSFCSVRSPSMGISSRAKATATRARRTKRKNVPVRTMLARANVRYELAESLFGSCFSWREGNEIG</sequence>
<feature type="compositionally biased region" description="Low complexity" evidence="1">
    <location>
        <begin position="1"/>
        <end position="26"/>
    </location>
</feature>
<dbReference type="AlphaFoldDB" id="R7Q8G4"/>
<evidence type="ECO:0000256" key="1">
    <source>
        <dbReference type="SAM" id="MobiDB-lite"/>
    </source>
</evidence>
<evidence type="ECO:0000313" key="2">
    <source>
        <dbReference type="EMBL" id="CDF33676.1"/>
    </source>
</evidence>
<dbReference type="Proteomes" id="UP000012073">
    <property type="component" value="Unassembled WGS sequence"/>
</dbReference>
<keyword evidence="3" id="KW-1185">Reference proteome</keyword>
<proteinExistence type="predicted"/>
<reference evidence="3" key="1">
    <citation type="journal article" date="2013" name="Proc. Natl. Acad. Sci. U.S.A.">
        <title>Genome structure and metabolic features in the red seaweed Chondrus crispus shed light on evolution of the Archaeplastida.</title>
        <authorList>
            <person name="Collen J."/>
            <person name="Porcel B."/>
            <person name="Carre W."/>
            <person name="Ball S.G."/>
            <person name="Chaparro C."/>
            <person name="Tonon T."/>
            <person name="Barbeyron T."/>
            <person name="Michel G."/>
            <person name="Noel B."/>
            <person name="Valentin K."/>
            <person name="Elias M."/>
            <person name="Artiguenave F."/>
            <person name="Arun A."/>
            <person name="Aury J.M."/>
            <person name="Barbosa-Neto J.F."/>
            <person name="Bothwell J.H."/>
            <person name="Bouget F.Y."/>
            <person name="Brillet L."/>
            <person name="Cabello-Hurtado F."/>
            <person name="Capella-Gutierrez S."/>
            <person name="Charrier B."/>
            <person name="Cladiere L."/>
            <person name="Cock J.M."/>
            <person name="Coelho S.M."/>
            <person name="Colleoni C."/>
            <person name="Czjzek M."/>
            <person name="Da Silva C."/>
            <person name="Delage L."/>
            <person name="Denoeud F."/>
            <person name="Deschamps P."/>
            <person name="Dittami S.M."/>
            <person name="Gabaldon T."/>
            <person name="Gachon C.M."/>
            <person name="Groisillier A."/>
            <person name="Herve C."/>
            <person name="Jabbari K."/>
            <person name="Katinka M."/>
            <person name="Kloareg B."/>
            <person name="Kowalczyk N."/>
            <person name="Labadie K."/>
            <person name="Leblanc C."/>
            <person name="Lopez P.J."/>
            <person name="McLachlan D.H."/>
            <person name="Meslet-Cladiere L."/>
            <person name="Moustafa A."/>
            <person name="Nehr Z."/>
            <person name="Nyvall Collen P."/>
            <person name="Panaud O."/>
            <person name="Partensky F."/>
            <person name="Poulain J."/>
            <person name="Rensing S.A."/>
            <person name="Rousvoal S."/>
            <person name="Samson G."/>
            <person name="Symeonidi A."/>
            <person name="Weissenbach J."/>
            <person name="Zambounis A."/>
            <person name="Wincker P."/>
            <person name="Boyen C."/>
        </authorList>
    </citation>
    <scope>NUCLEOTIDE SEQUENCE [LARGE SCALE GENOMIC DNA]</scope>
    <source>
        <strain evidence="3">cv. Stackhouse</strain>
    </source>
</reference>
<evidence type="ECO:0000313" key="3">
    <source>
        <dbReference type="Proteomes" id="UP000012073"/>
    </source>
</evidence>
<feature type="region of interest" description="Disordered" evidence="1">
    <location>
        <begin position="1"/>
        <end position="36"/>
    </location>
</feature>
<gene>
    <name evidence="2" type="ORF">CHC_T00002226001</name>
</gene>
<dbReference type="Gramene" id="CDF33676">
    <property type="protein sequence ID" value="CDF33676"/>
    <property type="gene ID" value="CHC_T00002226001"/>
</dbReference>
<feature type="compositionally biased region" description="Basic residues" evidence="1">
    <location>
        <begin position="27"/>
        <end position="36"/>
    </location>
</feature>
<dbReference type="RefSeq" id="XP_005713495.1">
    <property type="nucleotide sequence ID" value="XM_005713438.1"/>
</dbReference>
<dbReference type="GeneID" id="17321210"/>
<dbReference type="EMBL" id="HG001653">
    <property type="protein sequence ID" value="CDF33676.1"/>
    <property type="molecule type" value="Genomic_DNA"/>
</dbReference>
<name>R7Q8G4_CHOCR</name>
<protein>
    <submittedName>
        <fullName evidence="2">Uncharacterized protein</fullName>
    </submittedName>
</protein>
<dbReference type="KEGG" id="ccp:CHC_T00002226001"/>
<accession>R7Q8G4</accession>